<accession>A0A8S9MZ42</accession>
<evidence type="ECO:0000256" key="2">
    <source>
        <dbReference type="ARBA" id="ARBA00023186"/>
    </source>
</evidence>
<dbReference type="Gene3D" id="3.50.7.10">
    <property type="entry name" value="GroEL"/>
    <property type="match status" value="2"/>
</dbReference>
<organism evidence="3 4">
    <name type="scientific">Brassica cretica</name>
    <name type="common">Mustard</name>
    <dbReference type="NCBI Taxonomy" id="69181"/>
    <lineage>
        <taxon>Eukaryota</taxon>
        <taxon>Viridiplantae</taxon>
        <taxon>Streptophyta</taxon>
        <taxon>Embryophyta</taxon>
        <taxon>Tracheophyta</taxon>
        <taxon>Spermatophyta</taxon>
        <taxon>Magnoliopsida</taxon>
        <taxon>eudicotyledons</taxon>
        <taxon>Gunneridae</taxon>
        <taxon>Pentapetalae</taxon>
        <taxon>rosids</taxon>
        <taxon>malvids</taxon>
        <taxon>Brassicales</taxon>
        <taxon>Brassicaceae</taxon>
        <taxon>Brassiceae</taxon>
        <taxon>Brassica</taxon>
    </lineage>
</organism>
<evidence type="ECO:0000313" key="4">
    <source>
        <dbReference type="Proteomes" id="UP000712600"/>
    </source>
</evidence>
<dbReference type="AlphaFoldDB" id="A0A8S9MZ42"/>
<reference evidence="3" key="1">
    <citation type="submission" date="2019-12" db="EMBL/GenBank/DDBJ databases">
        <title>Genome sequencing and annotation of Brassica cretica.</title>
        <authorList>
            <person name="Studholme D.J."/>
            <person name="Sarris P."/>
        </authorList>
    </citation>
    <scope>NUCLEOTIDE SEQUENCE</scope>
    <source>
        <strain evidence="3">PFS-109/04</strain>
        <tissue evidence="3">Leaf</tissue>
    </source>
</reference>
<dbReference type="GO" id="GO:0140662">
    <property type="term" value="F:ATP-dependent protein folding chaperone"/>
    <property type="evidence" value="ECO:0007669"/>
    <property type="project" value="InterPro"/>
</dbReference>
<evidence type="ECO:0000256" key="1">
    <source>
        <dbReference type="ARBA" id="ARBA00006607"/>
    </source>
</evidence>
<dbReference type="GO" id="GO:0042026">
    <property type="term" value="P:protein refolding"/>
    <property type="evidence" value="ECO:0007669"/>
    <property type="project" value="InterPro"/>
</dbReference>
<sequence length="128" mass="13561">MLCESEALATLILNKLRAGIKVCAIKAPGFGENRKANLQDLAALTGGEVITDELGMNLENVDLGMLGTCKRRQRPLLIVSEDVESEALATLTLNKLRAGIKVCAIKAPGFGENRKANLQDLAALTGGE</sequence>
<dbReference type="Proteomes" id="UP000712600">
    <property type="component" value="Unassembled WGS sequence"/>
</dbReference>
<dbReference type="EMBL" id="QGKX02002183">
    <property type="protein sequence ID" value="KAF3486237.1"/>
    <property type="molecule type" value="Genomic_DNA"/>
</dbReference>
<name>A0A8S9MZ42_BRACR</name>
<protein>
    <submittedName>
        <fullName evidence="3">Uncharacterized protein</fullName>
    </submittedName>
</protein>
<keyword evidence="2" id="KW-0143">Chaperone</keyword>
<dbReference type="PANTHER" id="PTHR45633">
    <property type="entry name" value="60 KDA HEAT SHOCK PROTEIN, MITOCHONDRIAL"/>
    <property type="match status" value="1"/>
</dbReference>
<dbReference type="InterPro" id="IPR027409">
    <property type="entry name" value="GroEL-like_apical_dom_sf"/>
</dbReference>
<proteinExistence type="inferred from homology"/>
<dbReference type="InterPro" id="IPR001844">
    <property type="entry name" value="Cpn60/GroEL"/>
</dbReference>
<gene>
    <name evidence="3" type="ORF">F2Q69_00053548</name>
</gene>
<comment type="similarity">
    <text evidence="1">Belongs to the chaperonin (HSP60) family.</text>
</comment>
<comment type="caution">
    <text evidence="3">The sequence shown here is derived from an EMBL/GenBank/DDBJ whole genome shotgun (WGS) entry which is preliminary data.</text>
</comment>
<evidence type="ECO:0000313" key="3">
    <source>
        <dbReference type="EMBL" id="KAF3486237.1"/>
    </source>
</evidence>
<dbReference type="SUPFAM" id="SSF52029">
    <property type="entry name" value="GroEL apical domain-like"/>
    <property type="match status" value="2"/>
</dbReference>